<evidence type="ECO:0000256" key="2">
    <source>
        <dbReference type="SAM" id="SignalP"/>
    </source>
</evidence>
<dbReference type="Gene3D" id="2.60.40.10">
    <property type="entry name" value="Immunoglobulins"/>
    <property type="match status" value="1"/>
</dbReference>
<sequence length="668" mass="72971">MNILNLNSVKFFKGGLLLASLFLSAVVQAKVTLPSVFSDNMVFQQKTNVAIWGNTDAGKTVKVTATWNNKTYTAKAGSDGKFKIVLPTPSYGGPYNISISDGDVTKLSNVLIGDVWICSGQSNMEMPLAGWGKVNNYEQEISDANYPNIRLLHTVQVTSNSPLKDAKVYNDGWQACTPKYVANFSSVAYFFAREINKKTGVPIGLINTSWGGTIAEAWTSAGTLKTIPDFMEAVNKIETSGKDKDASSFKQKLEAWQKLVLDKDAGIAQGKPAWLDASLDVSSWKSMALPSLWEKSGMPDFDGVVWFRKNITIPQSWAGKEVKVNLGTIDDNDVTFFDGEKIGQTEGFNVPRAYTIPANKVKAGTFALVVRVFDGAGDGGLYADKNILSLVSANGERLSLDGDWQYKVGLNLKDVAPMPASNDGPNRVTVLYNAMINPYLQFPIKGAIWYQGESNAGRANQYRKLFPAMIKDWRKSWNQPNFPFYFVQLANFMQAVKEPKSSEWAELRDAQRETLSLPNTGMAVSIDIGDAVDIHPKNKQDVGKRLAFIALAKDYGVKIPYSGPVYQSQKIDGNTIALTFGSTDGGLKASDGGELIGFSVAGSDQKFHWAKAVIKGNQVIVSSAEVPNPVSVRYAWADNPQCNFVNGAGLPASPFRTDNWPEITLGKK</sequence>
<feature type="domain" description="Sialate O-acetylesterase" evidence="3">
    <location>
        <begin position="114"/>
        <end position="241"/>
    </location>
</feature>
<dbReference type="InterPro" id="IPR008979">
    <property type="entry name" value="Galactose-bd-like_sf"/>
</dbReference>
<gene>
    <name evidence="4" type="ORF">WAE58_03020</name>
</gene>
<evidence type="ECO:0000259" key="3">
    <source>
        <dbReference type="Pfam" id="PF03629"/>
    </source>
</evidence>
<reference evidence="4 5" key="1">
    <citation type="submission" date="2024-03" db="EMBL/GenBank/DDBJ databases">
        <title>Sequence of Lycoming College Course Isolates.</title>
        <authorList>
            <person name="Plotts O."/>
            <person name="Newman J."/>
        </authorList>
    </citation>
    <scope>NUCLEOTIDE SEQUENCE [LARGE SCALE GENOMIC DNA]</scope>
    <source>
        <strain evidence="4 5">CJB-3</strain>
    </source>
</reference>
<evidence type="ECO:0000313" key="4">
    <source>
        <dbReference type="EMBL" id="MEJ2901380.1"/>
    </source>
</evidence>
<dbReference type="InterPro" id="IPR005181">
    <property type="entry name" value="SASA"/>
</dbReference>
<dbReference type="Pfam" id="PF03629">
    <property type="entry name" value="SASA"/>
    <property type="match status" value="2"/>
</dbReference>
<feature type="signal peptide" evidence="2">
    <location>
        <begin position="1"/>
        <end position="29"/>
    </location>
</feature>
<dbReference type="InterPro" id="IPR039329">
    <property type="entry name" value="SIAE"/>
</dbReference>
<dbReference type="RefSeq" id="WP_288882304.1">
    <property type="nucleotide sequence ID" value="NZ_CBFGNQ010000011.1"/>
</dbReference>
<comment type="caution">
    <text evidence="4">The sequence shown here is derived from an EMBL/GenBank/DDBJ whole genome shotgun (WGS) entry which is preliminary data.</text>
</comment>
<organism evidence="4 5">
    <name type="scientific">Pedobacter panaciterrae</name>
    <dbReference type="NCBI Taxonomy" id="363849"/>
    <lineage>
        <taxon>Bacteria</taxon>
        <taxon>Pseudomonadati</taxon>
        <taxon>Bacteroidota</taxon>
        <taxon>Sphingobacteriia</taxon>
        <taxon>Sphingobacteriales</taxon>
        <taxon>Sphingobacteriaceae</taxon>
        <taxon>Pedobacter</taxon>
    </lineage>
</organism>
<dbReference type="SUPFAM" id="SSF52266">
    <property type="entry name" value="SGNH hydrolase"/>
    <property type="match status" value="1"/>
</dbReference>
<dbReference type="Gene3D" id="3.40.50.1110">
    <property type="entry name" value="SGNH hydrolase"/>
    <property type="match status" value="2"/>
</dbReference>
<dbReference type="EMBL" id="JBBEUB010000001">
    <property type="protein sequence ID" value="MEJ2901380.1"/>
    <property type="molecule type" value="Genomic_DNA"/>
</dbReference>
<dbReference type="InterPro" id="IPR013783">
    <property type="entry name" value="Ig-like_fold"/>
</dbReference>
<protein>
    <submittedName>
        <fullName evidence="4">Sialate O-acetylesterase</fullName>
    </submittedName>
</protein>
<dbReference type="PANTHER" id="PTHR22901:SF0">
    <property type="entry name" value="SIALATE O-ACETYLESTERASE"/>
    <property type="match status" value="1"/>
</dbReference>
<dbReference type="SUPFAM" id="SSF49785">
    <property type="entry name" value="Galactose-binding domain-like"/>
    <property type="match status" value="1"/>
</dbReference>
<evidence type="ECO:0000256" key="1">
    <source>
        <dbReference type="ARBA" id="ARBA00022801"/>
    </source>
</evidence>
<accession>A0ABU8NGQ3</accession>
<dbReference type="Proteomes" id="UP001378956">
    <property type="component" value="Unassembled WGS sequence"/>
</dbReference>
<keyword evidence="2" id="KW-0732">Signal</keyword>
<dbReference type="InterPro" id="IPR036514">
    <property type="entry name" value="SGNH_hydro_sf"/>
</dbReference>
<dbReference type="PANTHER" id="PTHR22901">
    <property type="entry name" value="SIALATE O-ACETYLESTERASE"/>
    <property type="match status" value="1"/>
</dbReference>
<feature type="chain" id="PRO_5047181596" evidence="2">
    <location>
        <begin position="30"/>
        <end position="668"/>
    </location>
</feature>
<keyword evidence="5" id="KW-1185">Reference proteome</keyword>
<proteinExistence type="predicted"/>
<name>A0ABU8NGQ3_9SPHI</name>
<evidence type="ECO:0000313" key="5">
    <source>
        <dbReference type="Proteomes" id="UP001378956"/>
    </source>
</evidence>
<feature type="domain" description="Sialate O-acetylesterase" evidence="3">
    <location>
        <begin position="431"/>
        <end position="547"/>
    </location>
</feature>
<keyword evidence="1" id="KW-0378">Hydrolase</keyword>